<protein>
    <submittedName>
        <fullName evidence="2">Uncharacterized protein</fullName>
    </submittedName>
</protein>
<keyword evidence="1" id="KW-0472">Membrane</keyword>
<dbReference type="Proteomes" id="UP000054843">
    <property type="component" value="Unassembled WGS sequence"/>
</dbReference>
<proteinExistence type="predicted"/>
<keyword evidence="3" id="KW-1185">Reference proteome</keyword>
<comment type="caution">
    <text evidence="2">The sequence shown here is derived from an EMBL/GenBank/DDBJ whole genome shotgun (WGS) entry which is preliminary data.</text>
</comment>
<reference evidence="2 3" key="1">
    <citation type="submission" date="2015-01" db="EMBL/GenBank/DDBJ databases">
        <title>Evolution of Trichinella species and genotypes.</title>
        <authorList>
            <person name="Korhonen P.K."/>
            <person name="Edoardo P."/>
            <person name="Giuseppe L.R."/>
            <person name="Gasser R.B."/>
        </authorList>
    </citation>
    <scope>NUCLEOTIDE SEQUENCE [LARGE SCALE GENOMIC DNA]</scope>
    <source>
        <strain evidence="2">ISS1980</strain>
    </source>
</reference>
<evidence type="ECO:0000256" key="1">
    <source>
        <dbReference type="SAM" id="Phobius"/>
    </source>
</evidence>
<gene>
    <name evidence="2" type="ORF">T10_10881</name>
</gene>
<dbReference type="EMBL" id="JYDO01001510">
    <property type="protein sequence ID" value="KRZ64066.1"/>
    <property type="molecule type" value="Genomic_DNA"/>
</dbReference>
<name>A0A0V1LXZ6_9BILA</name>
<keyword evidence="1" id="KW-0812">Transmembrane</keyword>
<evidence type="ECO:0000313" key="3">
    <source>
        <dbReference type="Proteomes" id="UP000054843"/>
    </source>
</evidence>
<accession>A0A0V1LXZ6</accession>
<evidence type="ECO:0000313" key="2">
    <source>
        <dbReference type="EMBL" id="KRZ64066.1"/>
    </source>
</evidence>
<organism evidence="2 3">
    <name type="scientific">Trichinella papuae</name>
    <dbReference type="NCBI Taxonomy" id="268474"/>
    <lineage>
        <taxon>Eukaryota</taxon>
        <taxon>Metazoa</taxon>
        <taxon>Ecdysozoa</taxon>
        <taxon>Nematoda</taxon>
        <taxon>Enoplea</taxon>
        <taxon>Dorylaimia</taxon>
        <taxon>Trichinellida</taxon>
        <taxon>Trichinellidae</taxon>
        <taxon>Trichinella</taxon>
    </lineage>
</organism>
<feature type="transmembrane region" description="Helical" evidence="1">
    <location>
        <begin position="23"/>
        <end position="40"/>
    </location>
</feature>
<keyword evidence="1" id="KW-1133">Transmembrane helix</keyword>
<sequence length="41" mass="4765">MTSLTLILISTSFRRKMMNNCSLFRKLLLIPIMLKAVGYVF</sequence>
<dbReference type="AlphaFoldDB" id="A0A0V1LXZ6"/>